<organism evidence="2 3">
    <name type="scientific">Ohtaekwangia kribbensis</name>
    <dbReference type="NCBI Taxonomy" id="688913"/>
    <lineage>
        <taxon>Bacteria</taxon>
        <taxon>Pseudomonadati</taxon>
        <taxon>Bacteroidota</taxon>
        <taxon>Cytophagia</taxon>
        <taxon>Cytophagales</taxon>
        <taxon>Fulvivirgaceae</taxon>
        <taxon>Ohtaekwangia</taxon>
    </lineage>
</organism>
<keyword evidence="1" id="KW-0732">Signal</keyword>
<dbReference type="RefSeq" id="WP_377573587.1">
    <property type="nucleotide sequence ID" value="NZ_JBHTKA010000001.1"/>
</dbReference>
<accession>A0ABW3JXZ2</accession>
<evidence type="ECO:0000256" key="1">
    <source>
        <dbReference type="SAM" id="SignalP"/>
    </source>
</evidence>
<dbReference type="PANTHER" id="PTHR37841">
    <property type="entry name" value="GLR2918 PROTEIN"/>
    <property type="match status" value="1"/>
</dbReference>
<protein>
    <submittedName>
        <fullName evidence="2">WG repeat-containing protein</fullName>
    </submittedName>
</protein>
<proteinExistence type="predicted"/>
<sequence>MKRILYLLCFFCTLASYAQKQLYPYSDGTKWGLTNEKLEVVMTPQFDRPPRIVKAKFAVVQKDSNFGVVNHKGKTILPIQYSELIELDGKTSLAILNGKYIFIDLKTWRQISQFDYASDCKCPEKLHVVTKDGKTGFLNIVTREFVGGLIYEDVSLLKYYPRKGKAVRFPGLAEVRKDGKYGVLNLSTGTNFLDTKYDRINGVIENGRMFIDASIGIDQKRFDLKGNEIHVEQTVVVAGEEVISEPTAVYQEEEDSETTTDLYAAGNIGQEGWTVTIERTRGKKTEVLESHFVDGYEIVGKLYYDSAEGPSTARIKGVKTNPNISISVMDIKGNVLARFDYDNIEYKNGCYTTRLRGKYGLVTTDFVEIKKPVLEDVFEDDYYNPGINALFIEMPSGQQGYMDKKTGKIFIPGVSQ</sequence>
<dbReference type="Pfam" id="PF14903">
    <property type="entry name" value="WG_beta_rep"/>
    <property type="match status" value="1"/>
</dbReference>
<evidence type="ECO:0000313" key="3">
    <source>
        <dbReference type="Proteomes" id="UP001597112"/>
    </source>
</evidence>
<feature type="chain" id="PRO_5046558116" evidence="1">
    <location>
        <begin position="21"/>
        <end position="416"/>
    </location>
</feature>
<comment type="caution">
    <text evidence="2">The sequence shown here is derived from an EMBL/GenBank/DDBJ whole genome shotgun (WGS) entry which is preliminary data.</text>
</comment>
<feature type="signal peptide" evidence="1">
    <location>
        <begin position="1"/>
        <end position="20"/>
    </location>
</feature>
<dbReference type="EMBL" id="JBHTKA010000001">
    <property type="protein sequence ID" value="MFD0997873.1"/>
    <property type="molecule type" value="Genomic_DNA"/>
</dbReference>
<reference evidence="3" key="1">
    <citation type="journal article" date="2019" name="Int. J. Syst. Evol. Microbiol.">
        <title>The Global Catalogue of Microorganisms (GCM) 10K type strain sequencing project: providing services to taxonomists for standard genome sequencing and annotation.</title>
        <authorList>
            <consortium name="The Broad Institute Genomics Platform"/>
            <consortium name="The Broad Institute Genome Sequencing Center for Infectious Disease"/>
            <person name="Wu L."/>
            <person name="Ma J."/>
        </authorList>
    </citation>
    <scope>NUCLEOTIDE SEQUENCE [LARGE SCALE GENOMIC DNA]</scope>
    <source>
        <strain evidence="3">CCUG 58938</strain>
    </source>
</reference>
<dbReference type="PANTHER" id="PTHR37841:SF1">
    <property type="entry name" value="DUF3298 DOMAIN-CONTAINING PROTEIN"/>
    <property type="match status" value="1"/>
</dbReference>
<evidence type="ECO:0000313" key="2">
    <source>
        <dbReference type="EMBL" id="MFD0997873.1"/>
    </source>
</evidence>
<name>A0ABW3JXZ2_9BACT</name>
<dbReference type="Proteomes" id="UP001597112">
    <property type="component" value="Unassembled WGS sequence"/>
</dbReference>
<dbReference type="InterPro" id="IPR032774">
    <property type="entry name" value="WG_beta_rep"/>
</dbReference>
<keyword evidence="3" id="KW-1185">Reference proteome</keyword>
<gene>
    <name evidence="2" type="ORF">ACFQ21_01100</name>
</gene>